<keyword evidence="1" id="KW-0472">Membrane</keyword>
<accession>A0A2W7N7C6</accession>
<evidence type="ECO:0000313" key="2">
    <source>
        <dbReference type="EMBL" id="PZX07943.1"/>
    </source>
</evidence>
<keyword evidence="3" id="KW-1185">Reference proteome</keyword>
<keyword evidence="1" id="KW-0812">Transmembrane</keyword>
<proteinExistence type="predicted"/>
<dbReference type="AlphaFoldDB" id="A0A2W7N7C6"/>
<protein>
    <submittedName>
        <fullName evidence="2">Uncharacterized protein</fullName>
    </submittedName>
</protein>
<keyword evidence="1" id="KW-1133">Transmembrane helix</keyword>
<dbReference type="Proteomes" id="UP000248646">
    <property type="component" value="Unassembled WGS sequence"/>
</dbReference>
<sequence length="33" mass="3581">MTPMATLIVFSAIFIALSFSMGMLWESTNGKGK</sequence>
<organism evidence="2 3">
    <name type="scientific">Psychrobacillus insolitus</name>
    <dbReference type="NCBI Taxonomy" id="1461"/>
    <lineage>
        <taxon>Bacteria</taxon>
        <taxon>Bacillati</taxon>
        <taxon>Bacillota</taxon>
        <taxon>Bacilli</taxon>
        <taxon>Bacillales</taxon>
        <taxon>Bacillaceae</taxon>
        <taxon>Psychrobacillus</taxon>
    </lineage>
</organism>
<feature type="transmembrane region" description="Helical" evidence="1">
    <location>
        <begin position="6"/>
        <end position="25"/>
    </location>
</feature>
<reference evidence="2 3" key="1">
    <citation type="submission" date="2018-06" db="EMBL/GenBank/DDBJ databases">
        <title>Genomic Encyclopedia of Type Strains, Phase IV (KMG-IV): sequencing the most valuable type-strain genomes for metagenomic binning, comparative biology and taxonomic classification.</title>
        <authorList>
            <person name="Goeker M."/>
        </authorList>
    </citation>
    <scope>NUCLEOTIDE SEQUENCE [LARGE SCALE GENOMIC DNA]</scope>
    <source>
        <strain evidence="2 3">DSM 5</strain>
    </source>
</reference>
<evidence type="ECO:0000313" key="3">
    <source>
        <dbReference type="Proteomes" id="UP000248646"/>
    </source>
</evidence>
<gene>
    <name evidence="2" type="ORF">C7437_1011065</name>
</gene>
<name>A0A2W7N7C6_9BACI</name>
<dbReference type="EMBL" id="QKZI01000001">
    <property type="protein sequence ID" value="PZX07943.1"/>
    <property type="molecule type" value="Genomic_DNA"/>
</dbReference>
<evidence type="ECO:0000256" key="1">
    <source>
        <dbReference type="SAM" id="Phobius"/>
    </source>
</evidence>
<comment type="caution">
    <text evidence="2">The sequence shown here is derived from an EMBL/GenBank/DDBJ whole genome shotgun (WGS) entry which is preliminary data.</text>
</comment>